<dbReference type="EMBL" id="JAUJEB010000001">
    <property type="protein sequence ID" value="MDN5212655.1"/>
    <property type="molecule type" value="Genomic_DNA"/>
</dbReference>
<dbReference type="Gene3D" id="3.40.50.410">
    <property type="entry name" value="von Willebrand factor, type A domain"/>
    <property type="match status" value="1"/>
</dbReference>
<dbReference type="InterPro" id="IPR051266">
    <property type="entry name" value="CLCR"/>
</dbReference>
<dbReference type="InterPro" id="IPR036465">
    <property type="entry name" value="vWFA_dom_sf"/>
</dbReference>
<dbReference type="Pfam" id="PF13715">
    <property type="entry name" value="CarbopepD_reg_2"/>
    <property type="match status" value="1"/>
</dbReference>
<dbReference type="Proteomes" id="UP001172083">
    <property type="component" value="Unassembled WGS sequence"/>
</dbReference>
<comment type="caution">
    <text evidence="3">The sequence shown here is derived from an EMBL/GenBank/DDBJ whole genome shotgun (WGS) entry which is preliminary data.</text>
</comment>
<dbReference type="Pfam" id="PF00092">
    <property type="entry name" value="VWA"/>
    <property type="match status" value="1"/>
</dbReference>
<evidence type="ECO:0000256" key="1">
    <source>
        <dbReference type="SAM" id="SignalP"/>
    </source>
</evidence>
<sequence length="640" mass="70461">MKKYIIILTAFALTTVIGLKSLPGSAQSKTITGIVYDKHDNVPLGGVNVLVKGTRSGTVTDINGKYKINVPGHKSVLQFSFVGYITKEIVVKEQINIDVFLEVDVSELSEVVVTGYGPRRVVRSLTGSVSTVRKRGKKNKVAPSYAPVYDQLGDYEVDDIDTYPRHNTEEYEAIHENIFLQPTKNPLSTFSIDVDAASYSNLRRFLNNGQKPPVDAVRIEEMVNYFHYDYVQPDGEDPFSITTEIGVTPWNEKHQLVHIGLQGKKIPTDNLPPSNLVFLIDVSGSMSAANKLPLLKSSFKMLTKQLREQDRVAIVVYAGAAGTVLPSTPGNRKEKIISALDNLEAGGSTAGGAGIKLAYKIAKENFRDGGNNRVILATDGDFNVGASSNAEMERLIEEKRKDNIFLTVLGFGMGNYKDSKMETIADKGNGNYAYIDNIQEARKVLVNEFGGTLFTIAKDVKLQVEFNPAMVQAYRLIGYENRKLNKEDFNNDKKDAGDLGSGHTVTALYEIIPTGVDSKGFIQPVDELKYQKNTEVRKATKSDEILTLKLRYKKPEGTTSKLLVKTLKGNAVPVAQTSDNFRFSAAVAAFGMILRDSEFKSNANLGQVVALAKSAKGKDEEGYRAEFIKMVKSTDFLVSK</sequence>
<dbReference type="PROSITE" id="PS50234">
    <property type="entry name" value="VWFA"/>
    <property type="match status" value="1"/>
</dbReference>
<evidence type="ECO:0000259" key="2">
    <source>
        <dbReference type="PROSITE" id="PS50234"/>
    </source>
</evidence>
<accession>A0ABT8L4L0</accession>
<dbReference type="Pfam" id="PF12450">
    <property type="entry name" value="vWF_A"/>
    <property type="match status" value="1"/>
</dbReference>
<feature type="chain" id="PRO_5045644756" evidence="1">
    <location>
        <begin position="27"/>
        <end position="640"/>
    </location>
</feature>
<organism evidence="3 4">
    <name type="scientific">Agaribacillus aureus</name>
    <dbReference type="NCBI Taxonomy" id="3051825"/>
    <lineage>
        <taxon>Bacteria</taxon>
        <taxon>Pseudomonadati</taxon>
        <taxon>Bacteroidota</taxon>
        <taxon>Cytophagia</taxon>
        <taxon>Cytophagales</taxon>
        <taxon>Splendidivirgaceae</taxon>
        <taxon>Agaribacillus</taxon>
    </lineage>
</organism>
<evidence type="ECO:0000313" key="3">
    <source>
        <dbReference type="EMBL" id="MDN5212655.1"/>
    </source>
</evidence>
<protein>
    <submittedName>
        <fullName evidence="3">von Willebrand factor type A domain-containing protein</fullName>
    </submittedName>
</protein>
<keyword evidence="1" id="KW-0732">Signal</keyword>
<dbReference type="SUPFAM" id="SSF53300">
    <property type="entry name" value="vWA-like"/>
    <property type="match status" value="1"/>
</dbReference>
<dbReference type="PANTHER" id="PTHR10579:SF43">
    <property type="entry name" value="ZINC FINGER (C3HC4-TYPE RING FINGER) FAMILY PROTEIN"/>
    <property type="match status" value="1"/>
</dbReference>
<proteinExistence type="predicted"/>
<dbReference type="InterPro" id="IPR002035">
    <property type="entry name" value="VWF_A"/>
</dbReference>
<feature type="domain" description="VWFA" evidence="2">
    <location>
        <begin position="275"/>
        <end position="453"/>
    </location>
</feature>
<keyword evidence="4" id="KW-1185">Reference proteome</keyword>
<dbReference type="RefSeq" id="WP_346757972.1">
    <property type="nucleotide sequence ID" value="NZ_JAUJEB010000001.1"/>
</dbReference>
<dbReference type="InterPro" id="IPR021908">
    <property type="entry name" value="YfbK_C"/>
</dbReference>
<reference evidence="3" key="1">
    <citation type="submission" date="2023-06" db="EMBL/GenBank/DDBJ databases">
        <title>Genomic of Agaribacillus aureum.</title>
        <authorList>
            <person name="Wang G."/>
        </authorList>
    </citation>
    <scope>NUCLEOTIDE SEQUENCE</scope>
    <source>
        <strain evidence="3">BMA12</strain>
    </source>
</reference>
<dbReference type="CDD" id="cd01465">
    <property type="entry name" value="vWA_subgroup"/>
    <property type="match status" value="1"/>
</dbReference>
<gene>
    <name evidence="3" type="ORF">QQ020_11385</name>
</gene>
<dbReference type="SUPFAM" id="SSF49464">
    <property type="entry name" value="Carboxypeptidase regulatory domain-like"/>
    <property type="match status" value="1"/>
</dbReference>
<feature type="signal peptide" evidence="1">
    <location>
        <begin position="1"/>
        <end position="26"/>
    </location>
</feature>
<dbReference type="InterPro" id="IPR022156">
    <property type="entry name" value="Uncharacterised_YfbK_N"/>
</dbReference>
<dbReference type="InterPro" id="IPR008969">
    <property type="entry name" value="CarboxyPept-like_regulatory"/>
</dbReference>
<dbReference type="PANTHER" id="PTHR10579">
    <property type="entry name" value="CALCIUM-ACTIVATED CHLORIDE CHANNEL REGULATOR"/>
    <property type="match status" value="1"/>
</dbReference>
<dbReference type="SMART" id="SM00327">
    <property type="entry name" value="VWA"/>
    <property type="match status" value="1"/>
</dbReference>
<name>A0ABT8L4L0_9BACT</name>
<dbReference type="Gene3D" id="2.60.40.1120">
    <property type="entry name" value="Carboxypeptidase-like, regulatory domain"/>
    <property type="match status" value="1"/>
</dbReference>
<evidence type="ECO:0000313" key="4">
    <source>
        <dbReference type="Proteomes" id="UP001172083"/>
    </source>
</evidence>
<dbReference type="Pfam" id="PF12034">
    <property type="entry name" value="YfbK_C"/>
    <property type="match status" value="1"/>
</dbReference>